<dbReference type="GO" id="GO:0005886">
    <property type="term" value="C:plasma membrane"/>
    <property type="evidence" value="ECO:0007669"/>
    <property type="project" value="InterPro"/>
</dbReference>
<dbReference type="InterPro" id="IPR012340">
    <property type="entry name" value="NA-bd_OB-fold"/>
</dbReference>
<keyword evidence="5" id="KW-0812">Transmembrane</keyword>
<dbReference type="EMBL" id="PGTK01000002">
    <property type="protein sequence ID" value="PJF31895.1"/>
    <property type="molecule type" value="Genomic_DNA"/>
</dbReference>
<keyword evidence="4 5" id="KW-0472">Membrane</keyword>
<gene>
    <name evidence="6" type="ORF">CUN51_02840</name>
</gene>
<dbReference type="GO" id="GO:0017003">
    <property type="term" value="P:protein-heme linkage"/>
    <property type="evidence" value="ECO:0007669"/>
    <property type="project" value="InterPro"/>
</dbReference>
<dbReference type="Pfam" id="PF03100">
    <property type="entry name" value="CcmE"/>
    <property type="match status" value="1"/>
</dbReference>
<sequence>MEGNMTQIAWEKPENAPEEAVNSGIQWKYLIGLIALFVGIGYLILQGTVSGARYFISVDELLKGDYVGKTVRISGAVIGESIRHDPQNLIIDFTIANIPTETKDLARTLYEAVHDPNATRLPVHVRNQVKPDLLQNEAQAILTGKLGTDGIFYATEVLLKCPSRYEEVAPNQAIADPSVGK</sequence>
<evidence type="ECO:0000256" key="5">
    <source>
        <dbReference type="SAM" id="Phobius"/>
    </source>
</evidence>
<dbReference type="Gene3D" id="2.40.50.140">
    <property type="entry name" value="Nucleic acid-binding proteins"/>
    <property type="match status" value="1"/>
</dbReference>
<comment type="caution">
    <text evidence="6">The sequence shown here is derived from an EMBL/GenBank/DDBJ whole genome shotgun (WGS) entry which is preliminary data.</text>
</comment>
<evidence type="ECO:0000256" key="3">
    <source>
        <dbReference type="ARBA" id="ARBA00022748"/>
    </source>
</evidence>
<accession>A0A2M8P2X2</accession>
<feature type="transmembrane region" description="Helical" evidence="5">
    <location>
        <begin position="27"/>
        <end position="45"/>
    </location>
</feature>
<keyword evidence="5" id="KW-1133">Transmembrane helix</keyword>
<dbReference type="SUPFAM" id="SSF82093">
    <property type="entry name" value="Heme chaperone CcmE"/>
    <property type="match status" value="1"/>
</dbReference>
<keyword evidence="3" id="KW-0201">Cytochrome c-type biogenesis</keyword>
<dbReference type="AlphaFoldDB" id="A0A2M8P2X2"/>
<dbReference type="GO" id="GO:0020037">
    <property type="term" value="F:heme binding"/>
    <property type="evidence" value="ECO:0007669"/>
    <property type="project" value="InterPro"/>
</dbReference>
<comment type="subcellular location">
    <subcellularLocation>
        <location evidence="1">Membrane</location>
    </subcellularLocation>
</comment>
<proteinExistence type="predicted"/>
<dbReference type="GO" id="GO:0017004">
    <property type="term" value="P:cytochrome complex assembly"/>
    <property type="evidence" value="ECO:0007669"/>
    <property type="project" value="UniProtKB-KW"/>
</dbReference>
<evidence type="ECO:0000256" key="2">
    <source>
        <dbReference type="ARBA" id="ARBA00022617"/>
    </source>
</evidence>
<organism evidence="6 7">
    <name type="scientific">Candidatus Thermofonsia Clade 1 bacterium</name>
    <dbReference type="NCBI Taxonomy" id="2364210"/>
    <lineage>
        <taxon>Bacteria</taxon>
        <taxon>Bacillati</taxon>
        <taxon>Chloroflexota</taxon>
        <taxon>Candidatus Thermofontia</taxon>
        <taxon>Candidatus Thermofonsia Clade 1</taxon>
    </lineage>
</organism>
<dbReference type="InterPro" id="IPR036127">
    <property type="entry name" value="CcmE-like_sf"/>
</dbReference>
<dbReference type="InterPro" id="IPR004329">
    <property type="entry name" value="CcmE"/>
</dbReference>
<evidence type="ECO:0000256" key="4">
    <source>
        <dbReference type="ARBA" id="ARBA00023136"/>
    </source>
</evidence>
<evidence type="ECO:0000313" key="7">
    <source>
        <dbReference type="Proteomes" id="UP000228921"/>
    </source>
</evidence>
<protein>
    <recommendedName>
        <fullName evidence="8">Cytochrome c biogenesis protein CcmE</fullName>
    </recommendedName>
</protein>
<name>A0A2M8P2X2_9CHLR</name>
<keyword evidence="2" id="KW-0349">Heme</keyword>
<keyword evidence="2" id="KW-0408">Iron</keyword>
<dbReference type="Proteomes" id="UP000228921">
    <property type="component" value="Unassembled WGS sequence"/>
</dbReference>
<evidence type="ECO:0000256" key="1">
    <source>
        <dbReference type="ARBA" id="ARBA00004370"/>
    </source>
</evidence>
<reference evidence="6 7" key="1">
    <citation type="submission" date="2017-11" db="EMBL/GenBank/DDBJ databases">
        <title>Evolution of Phototrophy in the Chloroflexi Phylum Driven by Horizontal Gene Transfer.</title>
        <authorList>
            <person name="Ward L.M."/>
            <person name="Hemp J."/>
            <person name="Shih P.M."/>
            <person name="Mcglynn S.E."/>
            <person name="Fischer W."/>
        </authorList>
    </citation>
    <scope>NUCLEOTIDE SEQUENCE [LARGE SCALE GENOMIC DNA]</scope>
    <source>
        <strain evidence="6">CP2_2F</strain>
    </source>
</reference>
<keyword evidence="2" id="KW-0479">Metal-binding</keyword>
<evidence type="ECO:0000313" key="6">
    <source>
        <dbReference type="EMBL" id="PJF31895.1"/>
    </source>
</evidence>
<evidence type="ECO:0008006" key="8">
    <source>
        <dbReference type="Google" id="ProtNLM"/>
    </source>
</evidence>